<gene>
    <name evidence="3" type="ORF">L484_024737</name>
</gene>
<feature type="compositionally biased region" description="Basic and acidic residues" evidence="1">
    <location>
        <begin position="135"/>
        <end position="145"/>
    </location>
</feature>
<sequence length="1447" mass="160545">MANQTDRFTLLERRLNGFQDSLQSFGDMVSPVPRLQGDVVTMGARLGEVQGEMASMGTKIDGLQGSIARPAEFMVRQARIDQSPPRRQRGEFNSPGRGRNDQTPPRREALRPARGEYSPPRGEPARGRMGHPRYRSPERVQNRGEHRGKKLELPLSRGEDPHGWIFRAECYFTVNDVDEDEKILAASICMEGRALSWYQWPDSQEPFEEWQELRAAILQRFSLSQEGDPTKRLMALRQGGTVAEYWEGFEALAATLSGIPEKVYRSAFLNGLREDIRVEVKMHRPIGLPETMDLAQQVEDRLEVVDRVRKGWAGRSNRVDCWSKPGYNNSPSCSDIPEGSLRSQTPCDPPTAPRHQEAPGGAVGGTANGGSSFRRLSYEEIQQKRARGLCFRCDEEFSPGHRCKLRQLQVLLVSGEDSDREEDLREESAEAATVQGETTKGNVDLSLNSLWGFASAKTMKLRGTIGDREVVMLVDSGVSHSFILAELVRTLALPTDLSVRHKIQVGNDMNFQQKGVCRGVRIHIQGHWVIEDFFPFELGSAEVVLGITWLRTLAIHQPLFAGSLLGLVRTLLEQTRQHEMRILGCKTLADFVRSQMDSTYIFNLEGLIPKLCQLAQEVGDDERALQLRAAGLQVLAFMVRFMGEQSHISMDFDSIIAVTLENFTDFQSHPGNAKEDKGKSQSHDQQVHGVPTADVDVSSSPELGQKALSLPNLMKKPDLDPTMDNSRCPSYWSSVCLSNMAKLAKEATTVRRVLEPLFQNFDGENHWSQEKGLAYPVLLYLQSLLEESGQNSHLLLSILVKHLDHKNVVKQPLLQINILSVTTQLAKSAKQQTSVAIIGALADLVKHLRKCLQNQAEASSPKSTECESALQTALERCISQLSDKVGDVGPILDMMAMVLENISTSTVVARTTISAVYQTAKIVSSVPNMYYDNKAFPDALFHQLLLAMTHPDHETRVGAHSILSMVLMPTVLSPWLDQKIKLSEDVSGNLVSTMQDVRYGRFSSQDKSRGNAVTVDGEMVDKESQMSDVYTKQSGQSYGFNGALVGIKTELTALQLSSHQVSLLLSSIWVQATSAENTPANFEAMAHTYNIALLSTRSKTSNPAALVGCFQLAFSLRTLSLGKEGGLQPSRRRSLFTLASFMLIFSARIGNIPELIPLVKAYLTNKTVDPHLQLVDDACLRAVFVESGKGKIFYGSQEDEVGALKSLSAIKLDDQQLKETVISHFMTKFAKLSEDELSSIKKQFSQGFSPDDAYLLGAPLFMETPRPCSPLAHMDFPDIDEMMPTAALIDEEAFPEPSGSQSDRKTSISINTLDILSVNQLLESVLETARQVASFPVSSTPIPYDQMKNQCEALVTGKQQKMSVLHSFKQQQQQVANAIVLSSVNESKYLPLSAKTKEHTEGDLKLINKEQVRVKEQLLVCSRGYGQHSFRLPPSSPYDKFLKAAGC</sequence>
<dbReference type="InterPro" id="IPR055296">
    <property type="entry name" value="SRL2-like"/>
</dbReference>
<feature type="region of interest" description="Disordered" evidence="1">
    <location>
        <begin position="667"/>
        <end position="699"/>
    </location>
</feature>
<dbReference type="InterPro" id="IPR005162">
    <property type="entry name" value="Retrotrans_gag_dom"/>
</dbReference>
<dbReference type="InterPro" id="IPR021109">
    <property type="entry name" value="Peptidase_aspartic_dom_sf"/>
</dbReference>
<evidence type="ECO:0000259" key="2">
    <source>
        <dbReference type="Pfam" id="PF03732"/>
    </source>
</evidence>
<evidence type="ECO:0000256" key="1">
    <source>
        <dbReference type="SAM" id="MobiDB-lite"/>
    </source>
</evidence>
<dbReference type="Gene3D" id="2.40.70.10">
    <property type="entry name" value="Acid Proteases"/>
    <property type="match status" value="1"/>
</dbReference>
<dbReference type="SUPFAM" id="SSF48371">
    <property type="entry name" value="ARM repeat"/>
    <property type="match status" value="1"/>
</dbReference>
<feature type="region of interest" description="Disordered" evidence="1">
    <location>
        <begin position="77"/>
        <end position="149"/>
    </location>
</feature>
<dbReference type="EMBL" id="KE344580">
    <property type="protein sequence ID" value="EXB68717.1"/>
    <property type="molecule type" value="Genomic_DNA"/>
</dbReference>
<dbReference type="Pfam" id="PF08284">
    <property type="entry name" value="RVP_2"/>
    <property type="match status" value="1"/>
</dbReference>
<dbReference type="PANTHER" id="PTHR46087">
    <property type="entry name" value="PUTATIVE, EXPRESSED-RELATED"/>
    <property type="match status" value="1"/>
</dbReference>
<dbReference type="Proteomes" id="UP000030645">
    <property type="component" value="Unassembled WGS sequence"/>
</dbReference>
<name>W9R4P8_9ROSA</name>
<dbReference type="InterPro" id="IPR016024">
    <property type="entry name" value="ARM-type_fold"/>
</dbReference>
<accession>W9R4P8</accession>
<feature type="compositionally biased region" description="Basic and acidic residues" evidence="1">
    <location>
        <begin position="672"/>
        <end position="686"/>
    </location>
</feature>
<dbReference type="Pfam" id="PF03732">
    <property type="entry name" value="Retrotrans_gag"/>
    <property type="match status" value="1"/>
</dbReference>
<evidence type="ECO:0000313" key="3">
    <source>
        <dbReference type="EMBL" id="EXB68717.1"/>
    </source>
</evidence>
<reference evidence="4" key="1">
    <citation type="submission" date="2013-01" db="EMBL/GenBank/DDBJ databases">
        <title>Draft Genome Sequence of a Mulberry Tree, Morus notabilis C.K. Schneid.</title>
        <authorList>
            <person name="He N."/>
            <person name="Zhao S."/>
        </authorList>
    </citation>
    <scope>NUCLEOTIDE SEQUENCE</scope>
</reference>
<dbReference type="STRING" id="981085.W9R4P8"/>
<keyword evidence="4" id="KW-1185">Reference proteome</keyword>
<dbReference type="PANTHER" id="PTHR46087:SF1">
    <property type="entry name" value="ARM REPEAT SUPERFAMILY PROTEIN"/>
    <property type="match status" value="1"/>
</dbReference>
<feature type="compositionally biased region" description="Basic and acidic residues" evidence="1">
    <location>
        <begin position="98"/>
        <end position="114"/>
    </location>
</feature>
<feature type="domain" description="Retrotransposon gag" evidence="2">
    <location>
        <begin position="186"/>
        <end position="274"/>
    </location>
</feature>
<evidence type="ECO:0000313" key="4">
    <source>
        <dbReference type="Proteomes" id="UP000030645"/>
    </source>
</evidence>
<feature type="region of interest" description="Disordered" evidence="1">
    <location>
        <begin position="333"/>
        <end position="370"/>
    </location>
</feature>
<dbReference type="eggNOG" id="KOG1877">
    <property type="taxonomic scope" value="Eukaryota"/>
</dbReference>
<organism evidence="3 4">
    <name type="scientific">Morus notabilis</name>
    <dbReference type="NCBI Taxonomy" id="981085"/>
    <lineage>
        <taxon>Eukaryota</taxon>
        <taxon>Viridiplantae</taxon>
        <taxon>Streptophyta</taxon>
        <taxon>Embryophyta</taxon>
        <taxon>Tracheophyta</taxon>
        <taxon>Spermatophyta</taxon>
        <taxon>Magnoliopsida</taxon>
        <taxon>eudicotyledons</taxon>
        <taxon>Gunneridae</taxon>
        <taxon>Pentapetalae</taxon>
        <taxon>rosids</taxon>
        <taxon>fabids</taxon>
        <taxon>Rosales</taxon>
        <taxon>Moraceae</taxon>
        <taxon>Moreae</taxon>
        <taxon>Morus</taxon>
    </lineage>
</organism>
<dbReference type="CDD" id="cd00303">
    <property type="entry name" value="retropepsin_like"/>
    <property type="match status" value="1"/>
</dbReference>
<dbReference type="SUPFAM" id="SSF50630">
    <property type="entry name" value="Acid proteases"/>
    <property type="match status" value="1"/>
</dbReference>
<protein>
    <recommendedName>
        <fullName evidence="2">Retrotransposon gag domain-containing protein</fullName>
    </recommendedName>
</protein>
<proteinExistence type="predicted"/>